<gene>
    <name evidence="1" type="ORF">M136_0874</name>
</gene>
<dbReference type="AlphaFoldDB" id="A0A015X756"/>
<comment type="caution">
    <text evidence="1">The sequence shown here is derived from an EMBL/GenBank/DDBJ whole genome shotgun (WGS) entry which is preliminary data.</text>
</comment>
<dbReference type="EMBL" id="JGDJ01000150">
    <property type="protein sequence ID" value="EXZ29905.1"/>
    <property type="molecule type" value="Genomic_DNA"/>
</dbReference>
<sequence>MKWLALSLLNNQAKIQYTKSCSGFPGTAFFIFLSQAL</sequence>
<reference evidence="1 2" key="1">
    <citation type="submission" date="2014-02" db="EMBL/GenBank/DDBJ databases">
        <authorList>
            <person name="Sears C."/>
            <person name="Carroll K."/>
            <person name="Sack B.R."/>
            <person name="Qadri F."/>
            <person name="Myers L.L."/>
            <person name="Chung G.-T."/>
            <person name="Escheverria P."/>
            <person name="Fraser C.M."/>
            <person name="Sadzewicz L."/>
            <person name="Shefchek K.A."/>
            <person name="Tallon L."/>
            <person name="Das S.P."/>
            <person name="Daugherty S."/>
            <person name="Mongodin E.F."/>
        </authorList>
    </citation>
    <scope>NUCLEOTIDE SEQUENCE [LARGE SCALE GENOMIC DNA]</scope>
    <source>
        <strain evidence="1 2">S36L11</strain>
    </source>
</reference>
<protein>
    <submittedName>
        <fullName evidence="1">Uncharacterized protein</fullName>
    </submittedName>
</protein>
<evidence type="ECO:0000313" key="1">
    <source>
        <dbReference type="EMBL" id="EXZ29905.1"/>
    </source>
</evidence>
<dbReference type="Proteomes" id="UP000022082">
    <property type="component" value="Unassembled WGS sequence"/>
</dbReference>
<accession>A0A015X756</accession>
<name>A0A015X756_BACFG</name>
<proteinExistence type="predicted"/>
<organism evidence="1 2">
    <name type="scientific">Bacteroides fragilis str. S36L11</name>
    <dbReference type="NCBI Taxonomy" id="1339327"/>
    <lineage>
        <taxon>Bacteria</taxon>
        <taxon>Pseudomonadati</taxon>
        <taxon>Bacteroidota</taxon>
        <taxon>Bacteroidia</taxon>
        <taxon>Bacteroidales</taxon>
        <taxon>Bacteroidaceae</taxon>
        <taxon>Bacteroides</taxon>
    </lineage>
</organism>
<evidence type="ECO:0000313" key="2">
    <source>
        <dbReference type="Proteomes" id="UP000022082"/>
    </source>
</evidence>